<dbReference type="EMBL" id="BK014938">
    <property type="protein sequence ID" value="DAD83537.1"/>
    <property type="molecule type" value="Genomic_DNA"/>
</dbReference>
<accession>A0A8S5MMJ4</accession>
<name>A0A8S5MMJ4_9CAUD</name>
<organism evidence="1">
    <name type="scientific">Siphoviridae sp. ctxc31</name>
    <dbReference type="NCBI Taxonomy" id="2826520"/>
    <lineage>
        <taxon>Viruses</taxon>
        <taxon>Duplodnaviria</taxon>
        <taxon>Heunggongvirae</taxon>
        <taxon>Uroviricota</taxon>
        <taxon>Caudoviricetes</taxon>
    </lineage>
</organism>
<evidence type="ECO:0000313" key="1">
    <source>
        <dbReference type="EMBL" id="DAD83537.1"/>
    </source>
</evidence>
<proteinExistence type="predicted"/>
<protein>
    <submittedName>
        <fullName evidence="1">Uncharacterized protein</fullName>
    </submittedName>
</protein>
<sequence>MEKKVCLKCGSEENVDPTEYVNCPIRDIMEKNDWCYYCSFWQDLYNENKDNPRWIRVNGSSWILGEEVKKVGTGWGLGCGGRRLYFEKTEGNKKILLTSNNCWHQGDIPDVFKDIMPDNARQLTREEYNELYNNKINQIINMKKNKNEIDCRGYIISRNCEARDFRTGKRMIIKKGQLIISLNNLLYSTIDGRLFKLEGPCVLLHVLFRSF</sequence>
<reference evidence="1" key="1">
    <citation type="journal article" date="2021" name="Proc. Natl. Acad. Sci. U.S.A.">
        <title>A Catalog of Tens of Thousands of Viruses from Human Metagenomes Reveals Hidden Associations with Chronic Diseases.</title>
        <authorList>
            <person name="Tisza M.J."/>
            <person name="Buck C.B."/>
        </authorList>
    </citation>
    <scope>NUCLEOTIDE SEQUENCE</scope>
    <source>
        <strain evidence="1">Ctxc31</strain>
    </source>
</reference>